<protein>
    <submittedName>
        <fullName evidence="1">Uncharacterized protein</fullName>
    </submittedName>
</protein>
<accession>A0A919XBK0</accession>
<keyword evidence="2" id="KW-1185">Reference proteome</keyword>
<dbReference type="RefSeq" id="WP_160042113.1">
    <property type="nucleotide sequence ID" value="NZ_BORQ01000001.1"/>
</dbReference>
<dbReference type="Proteomes" id="UP000679779">
    <property type="component" value="Unassembled WGS sequence"/>
</dbReference>
<reference evidence="1" key="1">
    <citation type="submission" date="2021-03" db="EMBL/GenBank/DDBJ databases">
        <title>Antimicrobial resistance genes in bacteria isolated from Japanese honey, and their potential for conferring macrolide and lincosamide resistance in the American foulbrood pathogen Paenibacillus larvae.</title>
        <authorList>
            <person name="Okamoto M."/>
            <person name="Kumagai M."/>
            <person name="Kanamori H."/>
            <person name="Takamatsu D."/>
        </authorList>
    </citation>
    <scope>NUCLEOTIDE SEQUENCE</scope>
    <source>
        <strain evidence="1">J2TS6</strain>
    </source>
</reference>
<comment type="caution">
    <text evidence="1">The sequence shown here is derived from an EMBL/GenBank/DDBJ whole genome shotgun (WGS) entry which is preliminary data.</text>
</comment>
<dbReference type="InterPro" id="IPR056298">
    <property type="entry name" value="AlkZ-rel"/>
</dbReference>
<sequence>MNDHTPHGTMITSFDEAAELIGRLGILPLASLIPDYPSLESVTPRANWHSDTEQDPWRWRVRFPAEGKAAYGKFMKKKAVLVSPEWFPLVYDALRLGQNAETCFKDGLLSRTAWELYQLIEIEQGIDTRVLRERAFMKGKEDKKAFDQAVIEQQDAMFIVISGVKAKVNAAGEKNGWSSTAYETAANWMRQNGIKESSLSKQDARAELMRRLRERCSGKTLAYFEKIFQC</sequence>
<dbReference type="Pfam" id="PF24741">
    <property type="entry name" value="AlkZ-rel"/>
    <property type="match status" value="1"/>
</dbReference>
<dbReference type="EMBL" id="BORQ01000001">
    <property type="protein sequence ID" value="GIO29131.1"/>
    <property type="molecule type" value="Genomic_DNA"/>
</dbReference>
<evidence type="ECO:0000313" key="1">
    <source>
        <dbReference type="EMBL" id="GIO29131.1"/>
    </source>
</evidence>
<evidence type="ECO:0000313" key="2">
    <source>
        <dbReference type="Proteomes" id="UP000679779"/>
    </source>
</evidence>
<gene>
    <name evidence="1" type="ORF">J2TS6_02720</name>
</gene>
<name>A0A919XBK0_9BACL</name>
<proteinExistence type="predicted"/>
<organism evidence="1 2">
    <name type="scientific">Paenibacillus albilobatus</name>
    <dbReference type="NCBI Taxonomy" id="2716884"/>
    <lineage>
        <taxon>Bacteria</taxon>
        <taxon>Bacillati</taxon>
        <taxon>Bacillota</taxon>
        <taxon>Bacilli</taxon>
        <taxon>Bacillales</taxon>
        <taxon>Paenibacillaceae</taxon>
        <taxon>Paenibacillus</taxon>
    </lineage>
</organism>
<dbReference type="AlphaFoldDB" id="A0A919XBK0"/>